<dbReference type="Pfam" id="PF07695">
    <property type="entry name" value="7TMR-DISM_7TM"/>
    <property type="match status" value="1"/>
</dbReference>
<dbReference type="SUPFAM" id="SSF47384">
    <property type="entry name" value="Homodimeric domain of signal transducing histidine kinase"/>
    <property type="match status" value="1"/>
</dbReference>
<feature type="transmembrane region" description="Helical" evidence="14">
    <location>
        <begin position="357"/>
        <end position="374"/>
    </location>
</feature>
<feature type="modified residue" description="Phosphohistidine" evidence="12">
    <location>
        <position position="892"/>
    </location>
</feature>
<keyword evidence="8" id="KW-0067">ATP-binding</keyword>
<dbReference type="Proteomes" id="UP000290407">
    <property type="component" value="Unassembled WGS sequence"/>
</dbReference>
<evidence type="ECO:0000256" key="4">
    <source>
        <dbReference type="ARBA" id="ARBA00022475"/>
    </source>
</evidence>
<dbReference type="PANTHER" id="PTHR45339:SF1">
    <property type="entry name" value="HYBRID SIGNAL TRANSDUCTION HISTIDINE KINASE J"/>
    <property type="match status" value="1"/>
</dbReference>
<dbReference type="Pfam" id="PF01627">
    <property type="entry name" value="Hpt"/>
    <property type="match status" value="1"/>
</dbReference>
<dbReference type="SUPFAM" id="SSF47226">
    <property type="entry name" value="Histidine-containing phosphotransfer domain, HPT domain"/>
    <property type="match status" value="1"/>
</dbReference>
<keyword evidence="4" id="KW-1003">Cell membrane</keyword>
<dbReference type="InterPro" id="IPR011623">
    <property type="entry name" value="7TMR_DISM_rcpt_extracell_dom1"/>
</dbReference>
<dbReference type="PROSITE" id="PS50109">
    <property type="entry name" value="HIS_KIN"/>
    <property type="match status" value="1"/>
</dbReference>
<dbReference type="EMBL" id="SBLB01000004">
    <property type="protein sequence ID" value="RYC69063.1"/>
    <property type="molecule type" value="Genomic_DNA"/>
</dbReference>
<feature type="transmembrane region" description="Helical" evidence="14">
    <location>
        <begin position="42"/>
        <end position="62"/>
    </location>
</feature>
<evidence type="ECO:0000256" key="2">
    <source>
        <dbReference type="ARBA" id="ARBA00004651"/>
    </source>
</evidence>
<gene>
    <name evidence="18" type="ORF">EQG79_16835</name>
</gene>
<feature type="transmembrane region" description="Helical" evidence="14">
    <location>
        <begin position="234"/>
        <end position="256"/>
    </location>
</feature>
<dbReference type="PROSITE" id="PS50894">
    <property type="entry name" value="HPT"/>
    <property type="match status" value="1"/>
</dbReference>
<dbReference type="SMART" id="SM00388">
    <property type="entry name" value="HisKA"/>
    <property type="match status" value="1"/>
</dbReference>
<evidence type="ECO:0000256" key="12">
    <source>
        <dbReference type="PROSITE-ProRule" id="PRU00110"/>
    </source>
</evidence>
<evidence type="ECO:0000259" key="16">
    <source>
        <dbReference type="PROSITE" id="PS50110"/>
    </source>
</evidence>
<evidence type="ECO:0000259" key="17">
    <source>
        <dbReference type="PROSITE" id="PS50894"/>
    </source>
</evidence>
<keyword evidence="19" id="KW-1185">Reference proteome</keyword>
<dbReference type="FunFam" id="3.30.565.10:FF:000010">
    <property type="entry name" value="Sensor histidine kinase RcsC"/>
    <property type="match status" value="1"/>
</dbReference>
<keyword evidence="10" id="KW-0902">Two-component regulatory system</keyword>
<dbReference type="Gene3D" id="1.20.120.160">
    <property type="entry name" value="HPT domain"/>
    <property type="match status" value="1"/>
</dbReference>
<feature type="transmembrane region" description="Helical" evidence="14">
    <location>
        <begin position="412"/>
        <end position="433"/>
    </location>
</feature>
<dbReference type="CDD" id="cd16922">
    <property type="entry name" value="HATPase_EvgS-ArcB-TorS-like"/>
    <property type="match status" value="1"/>
</dbReference>
<dbReference type="SUPFAM" id="SSF55874">
    <property type="entry name" value="ATPase domain of HSP90 chaperone/DNA topoisomerase II/histidine kinase"/>
    <property type="match status" value="1"/>
</dbReference>
<dbReference type="InterPro" id="IPR036641">
    <property type="entry name" value="HPT_dom_sf"/>
</dbReference>
<feature type="transmembrane region" description="Helical" evidence="14">
    <location>
        <begin position="263"/>
        <end position="283"/>
    </location>
</feature>
<dbReference type="Pfam" id="PF00072">
    <property type="entry name" value="Response_reg"/>
    <property type="match status" value="1"/>
</dbReference>
<feature type="transmembrane region" description="Helical" evidence="14">
    <location>
        <begin position="332"/>
        <end position="351"/>
    </location>
</feature>
<feature type="transmembrane region" description="Helical" evidence="14">
    <location>
        <begin position="303"/>
        <end position="320"/>
    </location>
</feature>
<comment type="catalytic activity">
    <reaction evidence="1">
        <text>ATP + protein L-histidine = ADP + protein N-phospho-L-histidine.</text>
        <dbReference type="EC" id="2.7.13.3"/>
    </reaction>
</comment>
<evidence type="ECO:0000256" key="14">
    <source>
        <dbReference type="SAM" id="Phobius"/>
    </source>
</evidence>
<dbReference type="AlphaFoldDB" id="A0A4Q2UI24"/>
<evidence type="ECO:0000256" key="13">
    <source>
        <dbReference type="PROSITE-ProRule" id="PRU00169"/>
    </source>
</evidence>
<dbReference type="Gene3D" id="3.30.565.10">
    <property type="entry name" value="Histidine kinase-like ATPase, C-terminal domain"/>
    <property type="match status" value="1"/>
</dbReference>
<feature type="domain" description="Histidine kinase" evidence="15">
    <location>
        <begin position="452"/>
        <end position="673"/>
    </location>
</feature>
<dbReference type="PANTHER" id="PTHR45339">
    <property type="entry name" value="HYBRID SIGNAL TRANSDUCTION HISTIDINE KINASE J"/>
    <property type="match status" value="1"/>
</dbReference>
<dbReference type="SUPFAM" id="SSF52172">
    <property type="entry name" value="CheY-like"/>
    <property type="match status" value="1"/>
</dbReference>
<feature type="domain" description="HPt" evidence="17">
    <location>
        <begin position="853"/>
        <end position="944"/>
    </location>
</feature>
<dbReference type="InterPro" id="IPR008207">
    <property type="entry name" value="Sig_transdc_His_kin_Hpt_dom"/>
</dbReference>
<keyword evidence="5 13" id="KW-0597">Phosphoprotein</keyword>
<dbReference type="Pfam" id="PF02518">
    <property type="entry name" value="HATPase_c"/>
    <property type="match status" value="1"/>
</dbReference>
<protein>
    <recommendedName>
        <fullName evidence="3">histidine kinase</fullName>
        <ecNumber evidence="3">2.7.13.3</ecNumber>
    </recommendedName>
</protein>
<dbReference type="Gene3D" id="1.10.287.130">
    <property type="match status" value="1"/>
</dbReference>
<evidence type="ECO:0000313" key="19">
    <source>
        <dbReference type="Proteomes" id="UP000290407"/>
    </source>
</evidence>
<evidence type="ECO:0000256" key="3">
    <source>
        <dbReference type="ARBA" id="ARBA00012438"/>
    </source>
</evidence>
<dbReference type="GO" id="GO:0005524">
    <property type="term" value="F:ATP binding"/>
    <property type="evidence" value="ECO:0007669"/>
    <property type="project" value="UniProtKB-KW"/>
</dbReference>
<dbReference type="InterPro" id="IPR036097">
    <property type="entry name" value="HisK_dim/P_sf"/>
</dbReference>
<evidence type="ECO:0000256" key="7">
    <source>
        <dbReference type="ARBA" id="ARBA00022741"/>
    </source>
</evidence>
<name>A0A4Q2UI24_9BACT</name>
<evidence type="ECO:0000256" key="9">
    <source>
        <dbReference type="ARBA" id="ARBA00022989"/>
    </source>
</evidence>
<dbReference type="EC" id="2.7.13.3" evidence="3"/>
<evidence type="ECO:0000256" key="6">
    <source>
        <dbReference type="ARBA" id="ARBA00022692"/>
    </source>
</evidence>
<keyword evidence="6 14" id="KW-0812">Transmembrane</keyword>
<dbReference type="InterPro" id="IPR004358">
    <property type="entry name" value="Sig_transdc_His_kin-like_C"/>
</dbReference>
<feature type="transmembrane region" description="Helical" evidence="14">
    <location>
        <begin position="386"/>
        <end position="406"/>
    </location>
</feature>
<dbReference type="Gene3D" id="3.40.50.2300">
    <property type="match status" value="1"/>
</dbReference>
<dbReference type="Pfam" id="PF00512">
    <property type="entry name" value="HisKA"/>
    <property type="match status" value="1"/>
</dbReference>
<proteinExistence type="predicted"/>
<dbReference type="InterPro" id="IPR005467">
    <property type="entry name" value="His_kinase_dom"/>
</dbReference>
<dbReference type="InterPro" id="IPR003594">
    <property type="entry name" value="HATPase_dom"/>
</dbReference>
<reference evidence="18 19" key="1">
    <citation type="submission" date="2019-01" db="EMBL/GenBank/DDBJ databases">
        <title>Spirosoma flava sp. nov., a propanil-degrading bacterium isolated from herbicide-contaminated soil.</title>
        <authorList>
            <person name="Zhang L."/>
            <person name="Jiang J.-D."/>
        </authorList>
    </citation>
    <scope>NUCLEOTIDE SEQUENCE [LARGE SCALE GENOMIC DNA]</scope>
    <source>
        <strain evidence="18 19">TY50</strain>
    </source>
</reference>
<dbReference type="CDD" id="cd17546">
    <property type="entry name" value="REC_hyHK_CKI1_RcsC-like"/>
    <property type="match status" value="1"/>
</dbReference>
<dbReference type="SMART" id="SM00448">
    <property type="entry name" value="REC"/>
    <property type="match status" value="1"/>
</dbReference>
<evidence type="ECO:0000256" key="5">
    <source>
        <dbReference type="ARBA" id="ARBA00022553"/>
    </source>
</evidence>
<sequence>MHYHRSIPYTHLNHVFQRDFDGYMPPVKAFAGYSFRSNLPRYTYILIALTGFLGLLGGGTAVGQPVARQGVLDLRQTDLSQDDVALRGEWVWYWNQLRLPNQPESAHEFTDFPKLWSSSQWQRHAIPSQGFATYRLTVLLPPGSAPIMLKVPDHYSAYRLFVNGTDVAHDGNPATTAAQTIPHWSTQLVRMPAADTLQLLLQVANFHHAKGGASQAIRIGETTQMEASMATDRALALFLTGCVLMIGLFFLGLYGFSRMDHPMLYFGLFCLVYSYRLIGTNLYSLHTLFPGLPWGLTLRLEYASLYLAIGIFVIYTQSLYPKDTHRRIITPMTWICFLFAGTVLVLPTVVFTQLMNPFLVLMVAYIGYAMYVYWTAYRRQRPGAAYSLMSTGLLLSVFSLILAQYFGVATPVVLILFVGYVGFFFLQALVLAYRFSFALNEARYTEKQFLANMSHEIRTPLNAILGFSAMLETTPLNTDQQEFLGFIRTAGKNLLTIVNDILDIAKIEAGMLPLESIPFSINSLTDSIRTMLQPVASEKNLQLTVYVDPSLPAIVLGDPTRLTQILLNLLSNAIKFTKQGGVTARIEKLDETADLVRVRFVVQDTGIGIAADVLPYIFERFRQASDFTTRYYGGTGLGLNIVKSLTEMQGGWVTVTSRLGEGSCFTLEIPYKIAPSQVETEGDLFVAPSGLIGQNVRILVVEDNMMNQKLALQVLKRLGYTAQVAENGQEALDKLQEEPFDLVLMDIQMPVMDGYTTTRHIRNTLQNSVPIIAMTAHALASEREQCIQAGMNDFLPKPFQVEELQRVMRKYTPMARPDAVADPLPAQPAPAPPQPATSSAFTLEPLLNAVDNDPGFAAEILDLFLEQTPVELEQIRQALTAQDTKTIGRLIHTQKVPIRTFGLTYMSPLIATLEEQIAAGNEAADVAPLVKQYIQAIETELPVMRLALETTLRGTTAD</sequence>
<dbReference type="InterPro" id="IPR003661">
    <property type="entry name" value="HisK_dim/P_dom"/>
</dbReference>
<feature type="modified residue" description="4-aspartylphosphate" evidence="13">
    <location>
        <position position="746"/>
    </location>
</feature>
<comment type="caution">
    <text evidence="18">The sequence shown here is derived from an EMBL/GenBank/DDBJ whole genome shotgun (WGS) entry which is preliminary data.</text>
</comment>
<dbReference type="CDD" id="cd00082">
    <property type="entry name" value="HisKA"/>
    <property type="match status" value="1"/>
</dbReference>
<keyword evidence="11 14" id="KW-0472">Membrane</keyword>
<dbReference type="GO" id="GO:0005886">
    <property type="term" value="C:plasma membrane"/>
    <property type="evidence" value="ECO:0007669"/>
    <property type="project" value="UniProtKB-SubCell"/>
</dbReference>
<evidence type="ECO:0000256" key="1">
    <source>
        <dbReference type="ARBA" id="ARBA00000085"/>
    </source>
</evidence>
<accession>A0A4Q2UI24</accession>
<comment type="subcellular location">
    <subcellularLocation>
        <location evidence="2">Cell membrane</location>
        <topology evidence="2">Multi-pass membrane protein</topology>
    </subcellularLocation>
</comment>
<evidence type="ECO:0000259" key="15">
    <source>
        <dbReference type="PROSITE" id="PS50109"/>
    </source>
</evidence>
<keyword evidence="9 14" id="KW-1133">Transmembrane helix</keyword>
<dbReference type="PRINTS" id="PR00344">
    <property type="entry name" value="BCTRLSENSOR"/>
</dbReference>
<evidence type="ECO:0000313" key="18">
    <source>
        <dbReference type="EMBL" id="RYC69063.1"/>
    </source>
</evidence>
<dbReference type="PROSITE" id="PS50110">
    <property type="entry name" value="RESPONSE_REGULATORY"/>
    <property type="match status" value="1"/>
</dbReference>
<evidence type="ECO:0000256" key="8">
    <source>
        <dbReference type="ARBA" id="ARBA00022840"/>
    </source>
</evidence>
<keyword evidence="7" id="KW-0547">Nucleotide-binding</keyword>
<evidence type="ECO:0000256" key="11">
    <source>
        <dbReference type="ARBA" id="ARBA00023136"/>
    </source>
</evidence>
<organism evidence="18 19">
    <name type="scientific">Spirosoma sordidisoli</name>
    <dbReference type="NCBI Taxonomy" id="2502893"/>
    <lineage>
        <taxon>Bacteria</taxon>
        <taxon>Pseudomonadati</taxon>
        <taxon>Bacteroidota</taxon>
        <taxon>Cytophagia</taxon>
        <taxon>Cytophagales</taxon>
        <taxon>Cytophagaceae</taxon>
        <taxon>Spirosoma</taxon>
    </lineage>
</organism>
<dbReference type="InterPro" id="IPR011006">
    <property type="entry name" value="CheY-like_superfamily"/>
</dbReference>
<evidence type="ECO:0000256" key="10">
    <source>
        <dbReference type="ARBA" id="ARBA00023012"/>
    </source>
</evidence>
<dbReference type="InterPro" id="IPR036890">
    <property type="entry name" value="HATPase_C_sf"/>
</dbReference>
<dbReference type="InterPro" id="IPR001789">
    <property type="entry name" value="Sig_transdc_resp-reg_receiver"/>
</dbReference>
<dbReference type="SMART" id="SM00387">
    <property type="entry name" value="HATPase_c"/>
    <property type="match status" value="1"/>
</dbReference>
<dbReference type="GO" id="GO:0000155">
    <property type="term" value="F:phosphorelay sensor kinase activity"/>
    <property type="evidence" value="ECO:0007669"/>
    <property type="project" value="InterPro"/>
</dbReference>
<feature type="domain" description="Response regulatory" evidence="16">
    <location>
        <begin position="697"/>
        <end position="812"/>
    </location>
</feature>